<protein>
    <submittedName>
        <fullName evidence="2">Uncharacterized protein</fullName>
    </submittedName>
</protein>
<comment type="caution">
    <text evidence="2">The sequence shown here is derived from an EMBL/GenBank/DDBJ whole genome shotgun (WGS) entry which is preliminary data.</text>
</comment>
<keyword evidence="3" id="KW-1185">Reference proteome</keyword>
<dbReference type="EMBL" id="QJKF01000023">
    <property type="protein sequence ID" value="PXX54710.1"/>
    <property type="molecule type" value="Genomic_DNA"/>
</dbReference>
<feature type="transmembrane region" description="Helical" evidence="1">
    <location>
        <begin position="34"/>
        <end position="53"/>
    </location>
</feature>
<keyword evidence="1" id="KW-1133">Transmembrane helix</keyword>
<evidence type="ECO:0000313" key="3">
    <source>
        <dbReference type="Proteomes" id="UP000247569"/>
    </source>
</evidence>
<evidence type="ECO:0000256" key="1">
    <source>
        <dbReference type="SAM" id="Phobius"/>
    </source>
</evidence>
<accession>A0A318JPI7</accession>
<gene>
    <name evidence="2" type="ORF">DFR70_1234</name>
</gene>
<dbReference type="AlphaFoldDB" id="A0A318JPI7"/>
<dbReference type="Proteomes" id="UP000247569">
    <property type="component" value="Unassembled WGS sequence"/>
</dbReference>
<name>A0A318JPI7_9NOCA</name>
<proteinExistence type="predicted"/>
<keyword evidence="1" id="KW-0812">Transmembrane</keyword>
<organism evidence="2 3">
    <name type="scientific">Nocardia tenerifensis</name>
    <dbReference type="NCBI Taxonomy" id="228006"/>
    <lineage>
        <taxon>Bacteria</taxon>
        <taxon>Bacillati</taxon>
        <taxon>Actinomycetota</taxon>
        <taxon>Actinomycetes</taxon>
        <taxon>Mycobacteriales</taxon>
        <taxon>Nocardiaceae</taxon>
        <taxon>Nocardia</taxon>
    </lineage>
</organism>
<sequence length="84" mass="8633">MAIGSLAAARRALSPRRLVVRERPDCPHTPRDSWPLAVLVAALTLIAILAPACGESAAPADKATMWMACTGPLAPACATSGIRG</sequence>
<keyword evidence="1" id="KW-0472">Membrane</keyword>
<reference evidence="2 3" key="1">
    <citation type="submission" date="2018-05" db="EMBL/GenBank/DDBJ databases">
        <title>Genomic Encyclopedia of Type Strains, Phase IV (KMG-IV): sequencing the most valuable type-strain genomes for metagenomic binning, comparative biology and taxonomic classification.</title>
        <authorList>
            <person name="Goeker M."/>
        </authorList>
    </citation>
    <scope>NUCLEOTIDE SEQUENCE [LARGE SCALE GENOMIC DNA]</scope>
    <source>
        <strain evidence="2 3">DSM 44704</strain>
    </source>
</reference>
<evidence type="ECO:0000313" key="2">
    <source>
        <dbReference type="EMBL" id="PXX54710.1"/>
    </source>
</evidence>